<dbReference type="EMBL" id="MU865954">
    <property type="protein sequence ID" value="KAK4446811.1"/>
    <property type="molecule type" value="Genomic_DNA"/>
</dbReference>
<accession>A0AAV9GII4</accession>
<protein>
    <recommendedName>
        <fullName evidence="4">Cyanovirin-N domain-containing protein</fullName>
    </recommendedName>
</protein>
<reference evidence="2" key="1">
    <citation type="journal article" date="2023" name="Mol. Phylogenet. Evol.">
        <title>Genome-scale phylogeny and comparative genomics of the fungal order Sordariales.</title>
        <authorList>
            <person name="Hensen N."/>
            <person name="Bonometti L."/>
            <person name="Westerberg I."/>
            <person name="Brannstrom I.O."/>
            <person name="Guillou S."/>
            <person name="Cros-Aarteil S."/>
            <person name="Calhoun S."/>
            <person name="Haridas S."/>
            <person name="Kuo A."/>
            <person name="Mondo S."/>
            <person name="Pangilinan J."/>
            <person name="Riley R."/>
            <person name="LaButti K."/>
            <person name="Andreopoulos B."/>
            <person name="Lipzen A."/>
            <person name="Chen C."/>
            <person name="Yan M."/>
            <person name="Daum C."/>
            <person name="Ng V."/>
            <person name="Clum A."/>
            <person name="Steindorff A."/>
            <person name="Ohm R.A."/>
            <person name="Martin F."/>
            <person name="Silar P."/>
            <person name="Natvig D.O."/>
            <person name="Lalanne C."/>
            <person name="Gautier V."/>
            <person name="Ament-Velasquez S.L."/>
            <person name="Kruys A."/>
            <person name="Hutchinson M.I."/>
            <person name="Powell A.J."/>
            <person name="Barry K."/>
            <person name="Miller A.N."/>
            <person name="Grigoriev I.V."/>
            <person name="Debuchy R."/>
            <person name="Gladieux P."/>
            <person name="Hiltunen Thoren M."/>
            <person name="Johannesson H."/>
        </authorList>
    </citation>
    <scope>NUCLEOTIDE SEQUENCE</scope>
    <source>
        <strain evidence="2">PSN243</strain>
    </source>
</reference>
<gene>
    <name evidence="2" type="ORF">QBC34DRAFT_468943</name>
</gene>
<dbReference type="AlphaFoldDB" id="A0AAV9GII4"/>
<keyword evidence="3" id="KW-1185">Reference proteome</keyword>
<feature type="chain" id="PRO_5043631164" description="Cyanovirin-N domain-containing protein" evidence="1">
    <location>
        <begin position="18"/>
        <end position="241"/>
    </location>
</feature>
<evidence type="ECO:0000313" key="2">
    <source>
        <dbReference type="EMBL" id="KAK4446811.1"/>
    </source>
</evidence>
<dbReference type="Proteomes" id="UP001321760">
    <property type="component" value="Unassembled WGS sequence"/>
</dbReference>
<evidence type="ECO:0000256" key="1">
    <source>
        <dbReference type="SAM" id="SignalP"/>
    </source>
</evidence>
<evidence type="ECO:0008006" key="4">
    <source>
        <dbReference type="Google" id="ProtNLM"/>
    </source>
</evidence>
<evidence type="ECO:0000313" key="3">
    <source>
        <dbReference type="Proteomes" id="UP001321760"/>
    </source>
</evidence>
<feature type="signal peptide" evidence="1">
    <location>
        <begin position="1"/>
        <end position="17"/>
    </location>
</feature>
<sequence length="241" mass="26371">MLAKLALLSTLLPPALASPQTNNSQTRLQWDGAIFPDRPSDITTLSGDDITDIWDQVFELNPSFDPWIPTPDAFTTAIPKNPHPDGPLSCGSALLMATGNWYTQNHTLELLYGLGGSWPVDASQCLRLGCSETTGLYWCNDNAWGIRAKGWYLHAEAKRVMYHCCKYSVLQGPDYAVAGMASFPDDSKDAAFSRVVLGYADCHDPLDTDPLKYGYPGDDKACKETGKVLDVMAMTTTRAVL</sequence>
<comment type="caution">
    <text evidence="2">The sequence shown here is derived from an EMBL/GenBank/DDBJ whole genome shotgun (WGS) entry which is preliminary data.</text>
</comment>
<proteinExistence type="predicted"/>
<organism evidence="2 3">
    <name type="scientific">Podospora aff. communis PSN243</name>
    <dbReference type="NCBI Taxonomy" id="3040156"/>
    <lineage>
        <taxon>Eukaryota</taxon>
        <taxon>Fungi</taxon>
        <taxon>Dikarya</taxon>
        <taxon>Ascomycota</taxon>
        <taxon>Pezizomycotina</taxon>
        <taxon>Sordariomycetes</taxon>
        <taxon>Sordariomycetidae</taxon>
        <taxon>Sordariales</taxon>
        <taxon>Podosporaceae</taxon>
        <taxon>Podospora</taxon>
    </lineage>
</organism>
<name>A0AAV9GII4_9PEZI</name>
<keyword evidence="1" id="KW-0732">Signal</keyword>
<reference evidence="2" key="2">
    <citation type="submission" date="2023-05" db="EMBL/GenBank/DDBJ databases">
        <authorList>
            <consortium name="Lawrence Berkeley National Laboratory"/>
            <person name="Steindorff A."/>
            <person name="Hensen N."/>
            <person name="Bonometti L."/>
            <person name="Westerberg I."/>
            <person name="Brannstrom I.O."/>
            <person name="Guillou S."/>
            <person name="Cros-Aarteil S."/>
            <person name="Calhoun S."/>
            <person name="Haridas S."/>
            <person name="Kuo A."/>
            <person name="Mondo S."/>
            <person name="Pangilinan J."/>
            <person name="Riley R."/>
            <person name="Labutti K."/>
            <person name="Andreopoulos B."/>
            <person name="Lipzen A."/>
            <person name="Chen C."/>
            <person name="Yanf M."/>
            <person name="Daum C."/>
            <person name="Ng V."/>
            <person name="Clum A."/>
            <person name="Ohm R."/>
            <person name="Martin F."/>
            <person name="Silar P."/>
            <person name="Natvig D."/>
            <person name="Lalanne C."/>
            <person name="Gautier V."/>
            <person name="Ament-Velasquez S.L."/>
            <person name="Kruys A."/>
            <person name="Hutchinson M.I."/>
            <person name="Powell A.J."/>
            <person name="Barry K."/>
            <person name="Miller A.N."/>
            <person name="Grigoriev I.V."/>
            <person name="Debuchy R."/>
            <person name="Gladieux P."/>
            <person name="Thoren M.H."/>
            <person name="Johannesson H."/>
        </authorList>
    </citation>
    <scope>NUCLEOTIDE SEQUENCE</scope>
    <source>
        <strain evidence="2">PSN243</strain>
    </source>
</reference>